<dbReference type="InterPro" id="IPR023375">
    <property type="entry name" value="ADC_dom_sf"/>
</dbReference>
<dbReference type="Gene3D" id="2.40.400.10">
    <property type="entry name" value="Acetoacetate decarboxylase-like"/>
    <property type="match status" value="1"/>
</dbReference>
<dbReference type="AlphaFoldDB" id="A0A4Y4D4D9"/>
<evidence type="ECO:0000313" key="1">
    <source>
        <dbReference type="EMBL" id="GEC98147.1"/>
    </source>
</evidence>
<proteinExistence type="predicted"/>
<dbReference type="STRING" id="1272.GCA_900014985_01387"/>
<accession>A0A4Y4D4D9</accession>
<keyword evidence="2" id="KW-1185">Reference proteome</keyword>
<organism evidence="1 2">
    <name type="scientific">Kocuria varians</name>
    <name type="common">Micrococcus varians</name>
    <dbReference type="NCBI Taxonomy" id="1272"/>
    <lineage>
        <taxon>Bacteria</taxon>
        <taxon>Bacillati</taxon>
        <taxon>Actinomycetota</taxon>
        <taxon>Actinomycetes</taxon>
        <taxon>Micrococcales</taxon>
        <taxon>Micrococcaceae</taxon>
        <taxon>Kocuria</taxon>
    </lineage>
</organism>
<reference evidence="1 2" key="1">
    <citation type="submission" date="2019-06" db="EMBL/GenBank/DDBJ databases">
        <title>Whole genome shotgun sequence of Kocuria varians NBRC 15358.</title>
        <authorList>
            <person name="Hosoyama A."/>
            <person name="Uohara A."/>
            <person name="Ohji S."/>
            <person name="Ichikawa N."/>
        </authorList>
    </citation>
    <scope>NUCLEOTIDE SEQUENCE [LARGE SCALE GENOMIC DNA]</scope>
    <source>
        <strain evidence="1 2">NBRC 15358</strain>
    </source>
</reference>
<dbReference type="EMBL" id="BJNW01000002">
    <property type="protein sequence ID" value="GEC98147.1"/>
    <property type="molecule type" value="Genomic_DNA"/>
</dbReference>
<dbReference type="SUPFAM" id="SSF160104">
    <property type="entry name" value="Acetoacetate decarboxylase-like"/>
    <property type="match status" value="1"/>
</dbReference>
<evidence type="ECO:0000313" key="2">
    <source>
        <dbReference type="Proteomes" id="UP000315730"/>
    </source>
</evidence>
<sequence>MVAMTAHQEDTVDVALGERTVPVPGGGLYDTYRMRTDLNAVAQDPRVAGVEFFRDQPKTEVSSPIGPTWTPNFYYAMSSARLTMLAPTRSLRPRLPEELDPLEIAPGFGLASLMLFRYDVADIDFYTEAAVGIAVRPPRHGPFGAVDTLAGLKNDHLHAYVLSLPVSTEIAQVRGQDGYGFPKWVAPLDVTVGGQRTSARIGNGAGGTDLEFSAPTPAQQHHPSGTRVSSLTSYTQVDGAWHATFNQTNVLATGTSKFPKNVSLTLGQGRVSDDLRSLRPVRNLAFDASTSAQAALHMPTVLSLGR</sequence>
<dbReference type="InterPro" id="IPR010451">
    <property type="entry name" value="Acetoacetate_decarboxylase"/>
</dbReference>
<gene>
    <name evidence="1" type="ORF">KVA01_03020</name>
</gene>
<dbReference type="Proteomes" id="UP000315730">
    <property type="component" value="Unassembled WGS sequence"/>
</dbReference>
<protein>
    <submittedName>
        <fullName evidence="1">Acetoacetate decarboxylase</fullName>
    </submittedName>
</protein>
<dbReference type="Pfam" id="PF06314">
    <property type="entry name" value="ADC"/>
    <property type="match status" value="1"/>
</dbReference>
<dbReference type="GO" id="GO:0016829">
    <property type="term" value="F:lyase activity"/>
    <property type="evidence" value="ECO:0007669"/>
    <property type="project" value="InterPro"/>
</dbReference>
<comment type="caution">
    <text evidence="1">The sequence shown here is derived from an EMBL/GenBank/DDBJ whole genome shotgun (WGS) entry which is preliminary data.</text>
</comment>
<name>A0A4Y4D4D9_KOCVA</name>